<feature type="domain" description="NADP-dependent oxidoreductase" evidence="1">
    <location>
        <begin position="15"/>
        <end position="297"/>
    </location>
</feature>
<dbReference type="PANTHER" id="PTHR11732">
    <property type="entry name" value="ALDO/KETO REDUCTASE"/>
    <property type="match status" value="1"/>
</dbReference>
<name>A0ABM1N3G2_NICVS</name>
<evidence type="ECO:0000313" key="2">
    <source>
        <dbReference type="Proteomes" id="UP000695000"/>
    </source>
</evidence>
<sequence length="325" mass="36778">MFYCTLNTGAQMPALGFGTWQATEDELEKALEAALEAGYRHIDTAFVYENEHVIGRVLKRWMDEGKVKREDLFIVSKVPPMGNKPEGVPKYLNKTLEALQLDYLDIYLIHTPFAFVDIGNVFPMGEDGKIMMDKSNDHVATWKVMEEQVDNGKAKAIGISNFNISQISRILNNSRIKPCNLQVELHAYMQQTELVDFCKKNDIVVTAYSPLGSPGLGAFFKLLGQEKEVPNLFNNNVVMKVAEKYNKSPAQVLLRHGLQKGLVVIPKSTNEKRLRSNIDIFDFELNEEDMKQLNGVDKGSAGRILDFSMFIGVKEHPEYPFPELK</sequence>
<protein>
    <submittedName>
        <fullName evidence="3">1,5-anhydro-D-fructose reductase isoform X2</fullName>
    </submittedName>
</protein>
<dbReference type="InterPro" id="IPR020471">
    <property type="entry name" value="AKR"/>
</dbReference>
<dbReference type="InterPro" id="IPR018170">
    <property type="entry name" value="Aldo/ket_reductase_CS"/>
</dbReference>
<dbReference type="PROSITE" id="PS00798">
    <property type="entry name" value="ALDOKETO_REDUCTASE_1"/>
    <property type="match status" value="1"/>
</dbReference>
<dbReference type="PROSITE" id="PS00063">
    <property type="entry name" value="ALDOKETO_REDUCTASE_3"/>
    <property type="match status" value="1"/>
</dbReference>
<evidence type="ECO:0000313" key="3">
    <source>
        <dbReference type="RefSeq" id="XP_017781362.1"/>
    </source>
</evidence>
<dbReference type="PIRSF" id="PIRSF000097">
    <property type="entry name" value="AKR"/>
    <property type="match status" value="1"/>
</dbReference>
<organism evidence="2 3">
    <name type="scientific">Nicrophorus vespilloides</name>
    <name type="common">Boreal carrion beetle</name>
    <dbReference type="NCBI Taxonomy" id="110193"/>
    <lineage>
        <taxon>Eukaryota</taxon>
        <taxon>Metazoa</taxon>
        <taxon>Ecdysozoa</taxon>
        <taxon>Arthropoda</taxon>
        <taxon>Hexapoda</taxon>
        <taxon>Insecta</taxon>
        <taxon>Pterygota</taxon>
        <taxon>Neoptera</taxon>
        <taxon>Endopterygota</taxon>
        <taxon>Coleoptera</taxon>
        <taxon>Polyphaga</taxon>
        <taxon>Staphyliniformia</taxon>
        <taxon>Silphidae</taxon>
        <taxon>Nicrophorinae</taxon>
        <taxon>Nicrophorus</taxon>
    </lineage>
</organism>
<dbReference type="Gene3D" id="3.20.20.100">
    <property type="entry name" value="NADP-dependent oxidoreductase domain"/>
    <property type="match status" value="1"/>
</dbReference>
<gene>
    <name evidence="3" type="primary">LOC108566135</name>
</gene>
<dbReference type="InterPro" id="IPR023210">
    <property type="entry name" value="NADP_OxRdtase_dom"/>
</dbReference>
<evidence type="ECO:0000259" key="1">
    <source>
        <dbReference type="Pfam" id="PF00248"/>
    </source>
</evidence>
<accession>A0ABM1N3G2</accession>
<dbReference type="PRINTS" id="PR00069">
    <property type="entry name" value="ALDKETRDTASE"/>
</dbReference>
<dbReference type="Pfam" id="PF00248">
    <property type="entry name" value="Aldo_ket_red"/>
    <property type="match status" value="1"/>
</dbReference>
<reference evidence="3" key="1">
    <citation type="submission" date="2025-08" db="UniProtKB">
        <authorList>
            <consortium name="RefSeq"/>
        </authorList>
    </citation>
    <scope>IDENTIFICATION</scope>
    <source>
        <tissue evidence="3">Whole Larva</tissue>
    </source>
</reference>
<dbReference type="InterPro" id="IPR036812">
    <property type="entry name" value="NAD(P)_OxRdtase_dom_sf"/>
</dbReference>
<dbReference type="PROSITE" id="PS00062">
    <property type="entry name" value="ALDOKETO_REDUCTASE_2"/>
    <property type="match status" value="1"/>
</dbReference>
<dbReference type="SUPFAM" id="SSF51430">
    <property type="entry name" value="NAD(P)-linked oxidoreductase"/>
    <property type="match status" value="1"/>
</dbReference>
<proteinExistence type="predicted"/>
<dbReference type="Proteomes" id="UP000695000">
    <property type="component" value="Unplaced"/>
</dbReference>
<dbReference type="GeneID" id="108566135"/>
<dbReference type="RefSeq" id="XP_017781362.1">
    <property type="nucleotide sequence ID" value="XM_017925873.1"/>
</dbReference>
<keyword evidence="2" id="KW-1185">Reference proteome</keyword>